<proteinExistence type="inferred from homology"/>
<organism evidence="4">
    <name type="scientific">Dasya binghamiae</name>
    <dbReference type="NCBI Taxonomy" id="1896963"/>
    <lineage>
        <taxon>Eukaryota</taxon>
        <taxon>Rhodophyta</taxon>
        <taxon>Florideophyceae</taxon>
        <taxon>Rhodymeniophycidae</taxon>
        <taxon>Ceramiales</taxon>
        <taxon>Dasyaceae</taxon>
        <taxon>Dasya</taxon>
    </lineage>
</organism>
<evidence type="ECO:0000313" key="4">
    <source>
        <dbReference type="EMBL" id="AOH77202.1"/>
    </source>
</evidence>
<evidence type="ECO:0000256" key="1">
    <source>
        <dbReference type="ARBA" id="ARBA00010761"/>
    </source>
</evidence>
<evidence type="ECO:0000256" key="3">
    <source>
        <dbReference type="ARBA" id="ARBA00023274"/>
    </source>
</evidence>
<keyword evidence="2 4" id="KW-0689">Ribosomal protein</keyword>
<evidence type="ECO:0000256" key="2">
    <source>
        <dbReference type="ARBA" id="ARBA00022980"/>
    </source>
</evidence>
<sequence length="81" mass="9339">MNTNKISLCKKGPQKLILKGYKITLSGRFENTKNPMSKTYTTKNGFITLTSLNNNIDFISKNLYTKLGICNIKIWLFYKIN</sequence>
<keyword evidence="4" id="KW-0496">Mitochondrion</keyword>
<dbReference type="GeneID" id="29071446"/>
<dbReference type="SUPFAM" id="SSF54821">
    <property type="entry name" value="Ribosomal protein S3 C-terminal domain"/>
    <property type="match status" value="1"/>
</dbReference>
<gene>
    <name evidence="4" type="primary">rps3</name>
</gene>
<keyword evidence="3" id="KW-0687">Ribonucleoprotein</keyword>
<reference evidence="4" key="1">
    <citation type="journal article" date="2016" name="Mitochondrial DNA Part B Resour">
        <title>Organellar genome analysis of the marine red alga Dasya binghamiae (Dasyaceae, Rhodophyta) reveals an uncharacteristic florideophyte mitogenome structure.</title>
        <authorList>
            <person name="Tamayo D.A."/>
            <person name="Hughey J.R."/>
        </authorList>
    </citation>
    <scope>NUCLEOTIDE SEQUENCE</scope>
</reference>
<dbReference type="AlphaFoldDB" id="A0A1C8XRT3"/>
<accession>A0A1C8XRT3</accession>
<comment type="similarity">
    <text evidence="1">Belongs to the universal ribosomal protein uS3 family.</text>
</comment>
<dbReference type="EMBL" id="KX247283">
    <property type="protein sequence ID" value="AOH77202.1"/>
    <property type="molecule type" value="Genomic_DNA"/>
</dbReference>
<dbReference type="GO" id="GO:1990904">
    <property type="term" value="C:ribonucleoprotein complex"/>
    <property type="evidence" value="ECO:0007669"/>
    <property type="project" value="UniProtKB-KW"/>
</dbReference>
<dbReference type="GO" id="GO:0005840">
    <property type="term" value="C:ribosome"/>
    <property type="evidence" value="ECO:0007669"/>
    <property type="project" value="UniProtKB-KW"/>
</dbReference>
<dbReference type="RefSeq" id="YP_009295190.1">
    <property type="nucleotide sequence ID" value="NC_031160.1"/>
</dbReference>
<dbReference type="InterPro" id="IPR036419">
    <property type="entry name" value="Ribosomal_S3_C_sf"/>
</dbReference>
<protein>
    <submittedName>
        <fullName evidence="4">Ribosomal protein S3</fullName>
    </submittedName>
</protein>
<dbReference type="Gene3D" id="3.30.1140.32">
    <property type="entry name" value="Ribosomal protein S3, C-terminal domain"/>
    <property type="match status" value="1"/>
</dbReference>
<name>A0A1C8XRT3_9FLOR</name>
<geneLocation type="mitochondrion" evidence="4"/>